<evidence type="ECO:0000313" key="4">
    <source>
        <dbReference type="Proteomes" id="UP001597048"/>
    </source>
</evidence>
<dbReference type="Proteomes" id="UP001597048">
    <property type="component" value="Unassembled WGS sequence"/>
</dbReference>
<protein>
    <submittedName>
        <fullName evidence="3">NAD(P)/FAD-dependent oxidoreductase</fullName>
        <ecNumber evidence="3">1.-.-.-</ecNumber>
    </submittedName>
</protein>
<dbReference type="PANTHER" id="PTHR13847:SF289">
    <property type="entry name" value="GLYCINE OXIDASE"/>
    <property type="match status" value="1"/>
</dbReference>
<evidence type="ECO:0000259" key="2">
    <source>
        <dbReference type="Pfam" id="PF01266"/>
    </source>
</evidence>
<name>A0ABW3KJ49_9GAMM</name>
<dbReference type="SUPFAM" id="SSF51905">
    <property type="entry name" value="FAD/NAD(P)-binding domain"/>
    <property type="match status" value="1"/>
</dbReference>
<accession>A0ABW3KJ49</accession>
<gene>
    <name evidence="3" type="ORF">ACFQ1C_12615</name>
</gene>
<organism evidence="3 4">
    <name type="scientific">Oceanisphaera ostreae</name>
    <dbReference type="NCBI Taxonomy" id="914151"/>
    <lineage>
        <taxon>Bacteria</taxon>
        <taxon>Pseudomonadati</taxon>
        <taxon>Pseudomonadota</taxon>
        <taxon>Gammaproteobacteria</taxon>
        <taxon>Aeromonadales</taxon>
        <taxon>Aeromonadaceae</taxon>
        <taxon>Oceanisphaera</taxon>
    </lineage>
</organism>
<dbReference type="Gene3D" id="3.50.50.60">
    <property type="entry name" value="FAD/NAD(P)-binding domain"/>
    <property type="match status" value="1"/>
</dbReference>
<evidence type="ECO:0000256" key="1">
    <source>
        <dbReference type="ARBA" id="ARBA00023002"/>
    </source>
</evidence>
<dbReference type="InterPro" id="IPR006076">
    <property type="entry name" value="FAD-dep_OxRdtase"/>
</dbReference>
<dbReference type="EMBL" id="JBHTJS010000048">
    <property type="protein sequence ID" value="MFD1008994.1"/>
    <property type="molecule type" value="Genomic_DNA"/>
</dbReference>
<keyword evidence="1 3" id="KW-0560">Oxidoreductase</keyword>
<dbReference type="PANTHER" id="PTHR13847">
    <property type="entry name" value="SARCOSINE DEHYDROGENASE-RELATED"/>
    <property type="match status" value="1"/>
</dbReference>
<dbReference type="SUPFAM" id="SSF54373">
    <property type="entry name" value="FAD-linked reductases, C-terminal domain"/>
    <property type="match status" value="1"/>
</dbReference>
<dbReference type="Pfam" id="PF01266">
    <property type="entry name" value="DAO"/>
    <property type="match status" value="1"/>
</dbReference>
<reference evidence="4" key="1">
    <citation type="journal article" date="2019" name="Int. J. Syst. Evol. Microbiol.">
        <title>The Global Catalogue of Microorganisms (GCM) 10K type strain sequencing project: providing services to taxonomists for standard genome sequencing and annotation.</title>
        <authorList>
            <consortium name="The Broad Institute Genomics Platform"/>
            <consortium name="The Broad Institute Genome Sequencing Center for Infectious Disease"/>
            <person name="Wu L."/>
            <person name="Ma J."/>
        </authorList>
    </citation>
    <scope>NUCLEOTIDE SEQUENCE [LARGE SCALE GENOMIC DNA]</scope>
    <source>
        <strain evidence="4">CCUG 60525</strain>
    </source>
</reference>
<evidence type="ECO:0000313" key="3">
    <source>
        <dbReference type="EMBL" id="MFD1008994.1"/>
    </source>
</evidence>
<comment type="caution">
    <text evidence="3">The sequence shown here is derived from an EMBL/GenBank/DDBJ whole genome shotgun (WGS) entry which is preliminary data.</text>
</comment>
<dbReference type="GO" id="GO:0016491">
    <property type="term" value="F:oxidoreductase activity"/>
    <property type="evidence" value="ECO:0007669"/>
    <property type="project" value="UniProtKB-KW"/>
</dbReference>
<dbReference type="RefSeq" id="WP_379558974.1">
    <property type="nucleotide sequence ID" value="NZ_JBHTJS010000048.1"/>
</dbReference>
<feature type="domain" description="FAD dependent oxidoreductase" evidence="2">
    <location>
        <begin position="4"/>
        <end position="392"/>
    </location>
</feature>
<sequence>MKNVIVIGAGIVGLSVSKALLDKGYQVTLLDENQPGSGTSSGNAGLIANYATTPLSNSDSLCSMLKEMLRKKRALSIAPHYLPELTSFSHTFLRATGNEAFTKNKKILVELVARGSLLQQQLLKNIGSNKLYQTKGCLQIYRQDSTIGSQLEKLAAAKQLDGVQCEALDRDALLKLEPGLNPQGLEGGLWYPDTWSLRNPQQLSTQLYEQLLKQGLSYQQLSVDAIKQSGDKVLVRTSKQELVADTVVLCAGMGNQQLLASLKVKLPVVSERGYHLMLNDNDLVLNRPVGWLERYFYATPMNHGIRIAGTTQFARPTAPAAQDRYLHMQEWAESLFGRPVSVASRWMGVRHSTPDSLPVIGPLPDNKRVILAFGHGHLGMTLAALTGQLVADCLSNLQPNELATALSPARFL</sequence>
<dbReference type="EC" id="1.-.-.-" evidence="3"/>
<proteinExistence type="predicted"/>
<dbReference type="Gene3D" id="3.30.9.10">
    <property type="entry name" value="D-Amino Acid Oxidase, subunit A, domain 2"/>
    <property type="match status" value="1"/>
</dbReference>
<dbReference type="InterPro" id="IPR036188">
    <property type="entry name" value="FAD/NAD-bd_sf"/>
</dbReference>
<keyword evidence="4" id="KW-1185">Reference proteome</keyword>